<accession>A0ABU6UVV6</accession>
<name>A0ABU6UVV6_9FABA</name>
<dbReference type="Proteomes" id="UP001341840">
    <property type="component" value="Unassembled WGS sequence"/>
</dbReference>
<evidence type="ECO:0000313" key="2">
    <source>
        <dbReference type="Proteomes" id="UP001341840"/>
    </source>
</evidence>
<sequence length="157" mass="17302">MGALDAHAQAPFLILDVPTKSSACVCTASWMHTHRHATDVPVLLTNSGSSPLIELFVDFDIATEVQEDPEMGTERQTILEENLKDSENEFEVNYKIDDKDEDAEEGKAIVAVQTSSNPPTDQHSFDVSPCTRLQQSDKCASRDATFPLKLLTNPNIL</sequence>
<gene>
    <name evidence="1" type="ORF">PIB30_086558</name>
</gene>
<evidence type="ECO:0000313" key="1">
    <source>
        <dbReference type="EMBL" id="MED6164108.1"/>
    </source>
</evidence>
<dbReference type="EMBL" id="JASCZI010122317">
    <property type="protein sequence ID" value="MED6164108.1"/>
    <property type="molecule type" value="Genomic_DNA"/>
</dbReference>
<proteinExistence type="predicted"/>
<organism evidence="1 2">
    <name type="scientific">Stylosanthes scabra</name>
    <dbReference type="NCBI Taxonomy" id="79078"/>
    <lineage>
        <taxon>Eukaryota</taxon>
        <taxon>Viridiplantae</taxon>
        <taxon>Streptophyta</taxon>
        <taxon>Embryophyta</taxon>
        <taxon>Tracheophyta</taxon>
        <taxon>Spermatophyta</taxon>
        <taxon>Magnoliopsida</taxon>
        <taxon>eudicotyledons</taxon>
        <taxon>Gunneridae</taxon>
        <taxon>Pentapetalae</taxon>
        <taxon>rosids</taxon>
        <taxon>fabids</taxon>
        <taxon>Fabales</taxon>
        <taxon>Fabaceae</taxon>
        <taxon>Papilionoideae</taxon>
        <taxon>50 kb inversion clade</taxon>
        <taxon>dalbergioids sensu lato</taxon>
        <taxon>Dalbergieae</taxon>
        <taxon>Pterocarpus clade</taxon>
        <taxon>Stylosanthes</taxon>
    </lineage>
</organism>
<comment type="caution">
    <text evidence="1">The sequence shown here is derived from an EMBL/GenBank/DDBJ whole genome shotgun (WGS) entry which is preliminary data.</text>
</comment>
<keyword evidence="2" id="KW-1185">Reference proteome</keyword>
<protein>
    <submittedName>
        <fullName evidence="1">Uncharacterized protein</fullName>
    </submittedName>
</protein>
<reference evidence="1 2" key="1">
    <citation type="journal article" date="2023" name="Plants (Basel)">
        <title>Bridging the Gap: Combining Genomics and Transcriptomics Approaches to Understand Stylosanthes scabra, an Orphan Legume from the Brazilian Caatinga.</title>
        <authorList>
            <person name="Ferreira-Neto J.R.C."/>
            <person name="da Silva M.D."/>
            <person name="Binneck E."/>
            <person name="de Melo N.F."/>
            <person name="da Silva R.H."/>
            <person name="de Melo A.L.T.M."/>
            <person name="Pandolfi V."/>
            <person name="Bustamante F.O."/>
            <person name="Brasileiro-Vidal A.C."/>
            <person name="Benko-Iseppon A.M."/>
        </authorList>
    </citation>
    <scope>NUCLEOTIDE SEQUENCE [LARGE SCALE GENOMIC DNA]</scope>
    <source>
        <tissue evidence="1">Leaves</tissue>
    </source>
</reference>